<name>A0A1G7IIT1_9RHOB</name>
<dbReference type="SUPFAM" id="SSF47413">
    <property type="entry name" value="lambda repressor-like DNA-binding domains"/>
    <property type="match status" value="1"/>
</dbReference>
<dbReference type="STRING" id="521013.SAMN04488567_3486"/>
<proteinExistence type="predicted"/>
<dbReference type="InterPro" id="IPR010982">
    <property type="entry name" value="Lambda_DNA-bd_dom_sf"/>
</dbReference>
<dbReference type="GO" id="GO:0000976">
    <property type="term" value="F:transcription cis-regulatory region binding"/>
    <property type="evidence" value="ECO:0007669"/>
    <property type="project" value="TreeGrafter"/>
</dbReference>
<evidence type="ECO:0000256" key="3">
    <source>
        <dbReference type="ARBA" id="ARBA00023125"/>
    </source>
</evidence>
<dbReference type="Pfam" id="PF00356">
    <property type="entry name" value="LacI"/>
    <property type="match status" value="1"/>
</dbReference>
<feature type="domain" description="HTH lacI-type" evidence="5">
    <location>
        <begin position="1"/>
        <end position="55"/>
    </location>
</feature>
<dbReference type="InterPro" id="IPR046335">
    <property type="entry name" value="LacI/GalR-like_sensor"/>
</dbReference>
<evidence type="ECO:0000256" key="2">
    <source>
        <dbReference type="ARBA" id="ARBA00023015"/>
    </source>
</evidence>
<evidence type="ECO:0000313" key="6">
    <source>
        <dbReference type="EMBL" id="SDF12660.1"/>
    </source>
</evidence>
<evidence type="ECO:0000256" key="1">
    <source>
        <dbReference type="ARBA" id="ARBA00022491"/>
    </source>
</evidence>
<protein>
    <submittedName>
        <fullName evidence="6">Transcriptional regulator, LacI family</fullName>
    </submittedName>
</protein>
<sequence>MTIIDIARLSGVSKSTVSRVLSGAGNVSQEARDKVMAAVQESGFRRNDLARSLRSGRTGMIGLLIPDIANPFWADVARGAQDAADAEDISLLIFNSDWDPERERRHLQALTQSRVDAAIVNPVRDGLDDFLRFQIPLVLIGSSAERFPQLPSVGSDISQGVSIGLDRIVAAGLGMPALLVGDAERTARERFVAAVRAVGEAEGWPLDEMRLEDGQYTVEGGRAAMERLLKAGPPRVVFAANDLMALGALQAIRAAGLRCPEEVALLGFDGIPAAEVSTPALTTVGKPSREIGRQAFKLLNRKVTGQAEAPRLSLPCTLIERETLPRIDHPRAVGTG</sequence>
<dbReference type="Gene3D" id="1.10.260.40">
    <property type="entry name" value="lambda repressor-like DNA-binding domains"/>
    <property type="match status" value="1"/>
</dbReference>
<dbReference type="EMBL" id="FNAT01000007">
    <property type="protein sequence ID" value="SDF12660.1"/>
    <property type="molecule type" value="Genomic_DNA"/>
</dbReference>
<dbReference type="InterPro" id="IPR028082">
    <property type="entry name" value="Peripla_BP_I"/>
</dbReference>
<dbReference type="AlphaFoldDB" id="A0A1G7IIT1"/>
<keyword evidence="7" id="KW-1185">Reference proteome</keyword>
<dbReference type="PROSITE" id="PS00356">
    <property type="entry name" value="HTH_LACI_1"/>
    <property type="match status" value="1"/>
</dbReference>
<dbReference type="PRINTS" id="PR00036">
    <property type="entry name" value="HTHLACI"/>
</dbReference>
<dbReference type="SUPFAM" id="SSF53822">
    <property type="entry name" value="Periplasmic binding protein-like I"/>
    <property type="match status" value="1"/>
</dbReference>
<evidence type="ECO:0000256" key="4">
    <source>
        <dbReference type="ARBA" id="ARBA00023163"/>
    </source>
</evidence>
<dbReference type="GO" id="GO:0003700">
    <property type="term" value="F:DNA-binding transcription factor activity"/>
    <property type="evidence" value="ECO:0007669"/>
    <property type="project" value="TreeGrafter"/>
</dbReference>
<dbReference type="CDD" id="cd06267">
    <property type="entry name" value="PBP1_LacI_sugar_binding-like"/>
    <property type="match status" value="1"/>
</dbReference>
<keyword evidence="1" id="KW-0678">Repressor</keyword>
<dbReference type="CDD" id="cd01392">
    <property type="entry name" value="HTH_LacI"/>
    <property type="match status" value="1"/>
</dbReference>
<dbReference type="PANTHER" id="PTHR30146:SF148">
    <property type="entry name" value="HTH-TYPE TRANSCRIPTIONAL REPRESSOR PURR-RELATED"/>
    <property type="match status" value="1"/>
</dbReference>
<reference evidence="7" key="1">
    <citation type="submission" date="2016-10" db="EMBL/GenBank/DDBJ databases">
        <authorList>
            <person name="Varghese N."/>
            <person name="Submissions S."/>
        </authorList>
    </citation>
    <scope>NUCLEOTIDE SEQUENCE [LARGE SCALE GENOMIC DNA]</scope>
    <source>
        <strain evidence="7">DSM 21424</strain>
    </source>
</reference>
<dbReference type="Gene3D" id="3.40.50.2300">
    <property type="match status" value="2"/>
</dbReference>
<dbReference type="Proteomes" id="UP000198922">
    <property type="component" value="Unassembled WGS sequence"/>
</dbReference>
<keyword evidence="2" id="KW-0805">Transcription regulation</keyword>
<dbReference type="InterPro" id="IPR000843">
    <property type="entry name" value="HTH_LacI"/>
</dbReference>
<keyword evidence="4" id="KW-0804">Transcription</keyword>
<evidence type="ECO:0000313" key="7">
    <source>
        <dbReference type="Proteomes" id="UP000198922"/>
    </source>
</evidence>
<organism evidence="6 7">
    <name type="scientific">Limimaricola pyoseonensis</name>
    <dbReference type="NCBI Taxonomy" id="521013"/>
    <lineage>
        <taxon>Bacteria</taxon>
        <taxon>Pseudomonadati</taxon>
        <taxon>Pseudomonadota</taxon>
        <taxon>Alphaproteobacteria</taxon>
        <taxon>Rhodobacterales</taxon>
        <taxon>Paracoccaceae</taxon>
        <taxon>Limimaricola</taxon>
    </lineage>
</organism>
<dbReference type="PANTHER" id="PTHR30146">
    <property type="entry name" value="LACI-RELATED TRANSCRIPTIONAL REPRESSOR"/>
    <property type="match status" value="1"/>
</dbReference>
<gene>
    <name evidence="6" type="ORF">SAMN04488567_3486</name>
</gene>
<keyword evidence="3" id="KW-0238">DNA-binding</keyword>
<accession>A0A1G7IIT1</accession>
<dbReference type="SMART" id="SM00354">
    <property type="entry name" value="HTH_LACI"/>
    <property type="match status" value="1"/>
</dbReference>
<dbReference type="Pfam" id="PF13377">
    <property type="entry name" value="Peripla_BP_3"/>
    <property type="match status" value="1"/>
</dbReference>
<evidence type="ECO:0000259" key="5">
    <source>
        <dbReference type="PROSITE" id="PS50932"/>
    </source>
</evidence>
<dbReference type="PROSITE" id="PS50932">
    <property type="entry name" value="HTH_LACI_2"/>
    <property type="match status" value="1"/>
</dbReference>